<feature type="transmembrane region" description="Helical" evidence="7">
    <location>
        <begin position="118"/>
        <end position="138"/>
    </location>
</feature>
<gene>
    <name evidence="9" type="ORF">RAN89_03010</name>
</gene>
<dbReference type="PANTHER" id="PTHR22726">
    <property type="entry name" value="METALLOENDOPEPTIDASE OMA1"/>
    <property type="match status" value="1"/>
</dbReference>
<accession>A0ABZ0B0H0</accession>
<evidence type="ECO:0000256" key="4">
    <source>
        <dbReference type="ARBA" id="ARBA00022833"/>
    </source>
</evidence>
<evidence type="ECO:0000313" key="9">
    <source>
        <dbReference type="EMBL" id="WNO05415.1"/>
    </source>
</evidence>
<dbReference type="EMBL" id="CP132507">
    <property type="protein sequence ID" value="WNO05415.1"/>
    <property type="molecule type" value="Genomic_DNA"/>
</dbReference>
<dbReference type="RefSeq" id="WP_313868186.1">
    <property type="nucleotide sequence ID" value="NZ_CP132507.1"/>
</dbReference>
<keyword evidence="7" id="KW-1133">Transmembrane helix</keyword>
<evidence type="ECO:0000256" key="2">
    <source>
        <dbReference type="ARBA" id="ARBA00022723"/>
    </source>
</evidence>
<evidence type="ECO:0000256" key="3">
    <source>
        <dbReference type="ARBA" id="ARBA00022801"/>
    </source>
</evidence>
<evidence type="ECO:0000256" key="5">
    <source>
        <dbReference type="ARBA" id="ARBA00023049"/>
    </source>
</evidence>
<dbReference type="InterPro" id="IPR051156">
    <property type="entry name" value="Mito/Outer_Membr_Metalloprot"/>
</dbReference>
<keyword evidence="5 6" id="KW-0482">Metalloprotease</keyword>
<keyword evidence="4 6" id="KW-0862">Zinc</keyword>
<keyword evidence="1 6" id="KW-0645">Protease</keyword>
<reference evidence="9 10" key="1">
    <citation type="submission" date="2023-08" db="EMBL/GenBank/DDBJ databases">
        <title>Rhodoferax potami sp. nov. and Rhodoferax mekongensis sp. nov., isolated from the Mekong River in Thailand.</title>
        <authorList>
            <person name="Kitikhun S."/>
            <person name="Charoenyingcharoen P."/>
            <person name="Siriarchawattana P."/>
            <person name="Likhitrattanapisal S."/>
            <person name="Nilsakha T."/>
            <person name="Chanpet A."/>
            <person name="Rattanawaree P."/>
            <person name="Ingsriswang S."/>
        </authorList>
    </citation>
    <scope>NUCLEOTIDE SEQUENCE [LARGE SCALE GENOMIC DNA]</scope>
    <source>
        <strain evidence="9 10">TBRC 17307</strain>
    </source>
</reference>
<dbReference type="InterPro" id="IPR001915">
    <property type="entry name" value="Peptidase_M48"/>
</dbReference>
<proteinExistence type="inferred from homology"/>
<dbReference type="Pfam" id="PF01435">
    <property type="entry name" value="Peptidase_M48"/>
    <property type="match status" value="1"/>
</dbReference>
<organism evidence="9 10">
    <name type="scientific">Rhodoferax mekongensis</name>
    <dbReference type="NCBI Taxonomy" id="3068341"/>
    <lineage>
        <taxon>Bacteria</taxon>
        <taxon>Pseudomonadati</taxon>
        <taxon>Pseudomonadota</taxon>
        <taxon>Betaproteobacteria</taxon>
        <taxon>Burkholderiales</taxon>
        <taxon>Comamonadaceae</taxon>
        <taxon>Rhodoferax</taxon>
    </lineage>
</organism>
<keyword evidence="7" id="KW-0812">Transmembrane</keyword>
<keyword evidence="7" id="KW-0472">Membrane</keyword>
<dbReference type="PANTHER" id="PTHR22726:SF1">
    <property type="entry name" value="METALLOENDOPEPTIDASE OMA1, MITOCHONDRIAL"/>
    <property type="match status" value="1"/>
</dbReference>
<keyword evidence="2" id="KW-0479">Metal-binding</keyword>
<comment type="similarity">
    <text evidence="6">Belongs to the peptidase M48 family.</text>
</comment>
<protein>
    <submittedName>
        <fullName evidence="9">M48 family metallopeptidase</fullName>
    </submittedName>
</protein>
<sequence>MLSSSSEAAAHSPFTGRFFAPGLDGVGVAASARWQHGRLQVQTAEQTWESEPDARVQSGGFNATQLALVWAGADGECRFYVDAGASRMAFAAGLPAHLTPQHQAAGNASAKVERRFRLWWAALALLALVPLLALVLLITRVDDAVGWLVKHIPHEQEAKLGDLVLAQTRAQMRVMESGPAVDAVRLMGQRLTTGSAYTYRWLVVDKAELNAFTAPGGVVVVYSGLLQAARTPEEAAGVIAHEVAHAELRHGLQGMVKALGVRAGAAVLLGEWSGAALGQAMTGLLEMKFSREAEEAADAEGLRRLVAARINPAGMADFMDTLVKQSPGVAVPELLSTHPASEGRATRLREAVKAHTGPWDVLPLDWVAVQKSLSPAEKVGSAQ</sequence>
<evidence type="ECO:0000259" key="8">
    <source>
        <dbReference type="Pfam" id="PF01435"/>
    </source>
</evidence>
<evidence type="ECO:0000256" key="7">
    <source>
        <dbReference type="SAM" id="Phobius"/>
    </source>
</evidence>
<dbReference type="Proteomes" id="UP001302257">
    <property type="component" value="Chromosome"/>
</dbReference>
<dbReference type="CDD" id="cd07332">
    <property type="entry name" value="M48C_Oma1_like"/>
    <property type="match status" value="1"/>
</dbReference>
<comment type="cofactor">
    <cofactor evidence="6">
        <name>Zn(2+)</name>
        <dbReference type="ChEBI" id="CHEBI:29105"/>
    </cofactor>
    <text evidence="6">Binds 1 zinc ion per subunit.</text>
</comment>
<keyword evidence="3 6" id="KW-0378">Hydrolase</keyword>
<evidence type="ECO:0000256" key="1">
    <source>
        <dbReference type="ARBA" id="ARBA00022670"/>
    </source>
</evidence>
<dbReference type="Gene3D" id="3.30.2010.10">
    <property type="entry name" value="Metalloproteases ('zincins'), catalytic domain"/>
    <property type="match status" value="1"/>
</dbReference>
<keyword evidence="10" id="KW-1185">Reference proteome</keyword>
<evidence type="ECO:0000256" key="6">
    <source>
        <dbReference type="RuleBase" id="RU003983"/>
    </source>
</evidence>
<name>A0ABZ0B0H0_9BURK</name>
<feature type="domain" description="Peptidase M48" evidence="8">
    <location>
        <begin position="199"/>
        <end position="351"/>
    </location>
</feature>
<evidence type="ECO:0000313" key="10">
    <source>
        <dbReference type="Proteomes" id="UP001302257"/>
    </source>
</evidence>